<dbReference type="EMBL" id="CALTRL010001550">
    <property type="protein sequence ID" value="CAH7672978.1"/>
    <property type="molecule type" value="Genomic_DNA"/>
</dbReference>
<dbReference type="AlphaFoldDB" id="A0AAV0AVV6"/>
<evidence type="ECO:0000256" key="1">
    <source>
        <dbReference type="SAM" id="MobiDB-lite"/>
    </source>
</evidence>
<reference evidence="3" key="1">
    <citation type="submission" date="2022-06" db="EMBL/GenBank/DDBJ databases">
        <authorList>
            <consortium name="SYNGENTA / RWTH Aachen University"/>
        </authorList>
    </citation>
    <scope>NUCLEOTIDE SEQUENCE</scope>
</reference>
<keyword evidence="4" id="KW-1185">Reference proteome</keyword>
<feature type="region of interest" description="Disordered" evidence="1">
    <location>
        <begin position="58"/>
        <end position="79"/>
    </location>
</feature>
<dbReference type="Proteomes" id="UP001153365">
    <property type="component" value="Unassembled WGS sequence"/>
</dbReference>
<gene>
    <name evidence="3" type="ORF">PPACK8108_LOCUS7831</name>
</gene>
<accession>A0AAV0AVV6</accession>
<proteinExistence type="predicted"/>
<keyword evidence="2" id="KW-0732">Signal</keyword>
<evidence type="ECO:0000256" key="2">
    <source>
        <dbReference type="SAM" id="SignalP"/>
    </source>
</evidence>
<feature type="region of interest" description="Disordered" evidence="1">
    <location>
        <begin position="176"/>
        <end position="199"/>
    </location>
</feature>
<protein>
    <submittedName>
        <fullName evidence="3">Expressed protein</fullName>
    </submittedName>
</protein>
<evidence type="ECO:0000313" key="3">
    <source>
        <dbReference type="EMBL" id="CAH7672978.1"/>
    </source>
</evidence>
<feature type="compositionally biased region" description="Polar residues" evidence="1">
    <location>
        <begin position="176"/>
        <end position="193"/>
    </location>
</feature>
<sequence length="562" mass="64985">MLTELLVVLWISAYFVSQIAGLQKFSQLEPIYVDGKKSSVKAISDISEHCPALQKKSENHNRNFLLNPRKPSTKFPEQSNEVGLQSYSEEDLFPQKCDKKFCTPEALNHRENQPVKSHEFFSPSLAGLSHEGSSSSQAGHSSQLYTDEDYSPFEYSKFFDRKHLAEIYPKIFSTKAKQTETQQNQHSSSTNIEEGNKKNLGPDLTKLFAPHSALLYSTKDNLEINQIGQLKENFPDNSMHSKSSDLWKIEINYNEDDQKLLEEMLNSQDNQNLPEEKVDSQKDQNLFGYSINSQKKQDDEEFQFSSPFHNQDSLKEPHGICSSESSRSSTLNTLKYDKKIDSSRNPVKKKRKISKISIESEPVKAKAEHTNQVLKHKKEELVRILRNSFTIKPKKNGEPYEFDIFPKIKWSNKTPEQESIFQKYLDIKILHFLEDVNWEENTNIFQDEISNFSQKPSSVAKALSKRTQLRTFGYTQYIKWEGSEFLMNQISELVLDFKNLKHVNFPGGSLDRIQDVSTVGATFIKIISKVFFKHPRSEEFGNNQKIFDYAESIWRICFSDKK</sequence>
<feature type="chain" id="PRO_5043617224" evidence="2">
    <location>
        <begin position="22"/>
        <end position="562"/>
    </location>
</feature>
<feature type="signal peptide" evidence="2">
    <location>
        <begin position="1"/>
        <end position="21"/>
    </location>
</feature>
<evidence type="ECO:0000313" key="4">
    <source>
        <dbReference type="Proteomes" id="UP001153365"/>
    </source>
</evidence>
<feature type="region of interest" description="Disordered" evidence="1">
    <location>
        <begin position="307"/>
        <end position="327"/>
    </location>
</feature>
<comment type="caution">
    <text evidence="3">The sequence shown here is derived from an EMBL/GenBank/DDBJ whole genome shotgun (WGS) entry which is preliminary data.</text>
</comment>
<organism evidence="3 4">
    <name type="scientific">Phakopsora pachyrhizi</name>
    <name type="common">Asian soybean rust disease fungus</name>
    <dbReference type="NCBI Taxonomy" id="170000"/>
    <lineage>
        <taxon>Eukaryota</taxon>
        <taxon>Fungi</taxon>
        <taxon>Dikarya</taxon>
        <taxon>Basidiomycota</taxon>
        <taxon>Pucciniomycotina</taxon>
        <taxon>Pucciniomycetes</taxon>
        <taxon>Pucciniales</taxon>
        <taxon>Phakopsoraceae</taxon>
        <taxon>Phakopsora</taxon>
    </lineage>
</organism>
<name>A0AAV0AVV6_PHAPC</name>
<feature type="non-terminal residue" evidence="3">
    <location>
        <position position="562"/>
    </location>
</feature>